<organism evidence="2 4">
    <name type="scientific">Rhizophagus clarus</name>
    <dbReference type="NCBI Taxonomy" id="94130"/>
    <lineage>
        <taxon>Eukaryota</taxon>
        <taxon>Fungi</taxon>
        <taxon>Fungi incertae sedis</taxon>
        <taxon>Mucoromycota</taxon>
        <taxon>Glomeromycotina</taxon>
        <taxon>Glomeromycetes</taxon>
        <taxon>Glomerales</taxon>
        <taxon>Glomeraceae</taxon>
        <taxon>Rhizophagus</taxon>
    </lineage>
</organism>
<gene>
    <name evidence="3" type="ORF">RCL2_000026400</name>
    <name evidence="2" type="ORF">RclHR1_04300014</name>
</gene>
<proteinExistence type="predicted"/>
<dbReference type="Pfam" id="PF24209">
    <property type="entry name" value="DUF7431"/>
    <property type="match status" value="1"/>
</dbReference>
<dbReference type="AlphaFoldDB" id="A0A2Z6RZ01"/>
<evidence type="ECO:0000313" key="4">
    <source>
        <dbReference type="Proteomes" id="UP000247702"/>
    </source>
</evidence>
<reference evidence="3" key="2">
    <citation type="submission" date="2019-10" db="EMBL/GenBank/DDBJ databases">
        <title>Conservation and host-specific expression of non-tandemly repeated heterogenous ribosome RNA gene in arbuscular mycorrhizal fungi.</title>
        <authorList>
            <person name="Maeda T."/>
            <person name="Kobayashi Y."/>
            <person name="Nakagawa T."/>
            <person name="Ezawa T."/>
            <person name="Yamaguchi K."/>
            <person name="Bino T."/>
            <person name="Nishimoto Y."/>
            <person name="Shigenobu S."/>
            <person name="Kawaguchi M."/>
        </authorList>
    </citation>
    <scope>NUCLEOTIDE SEQUENCE</scope>
    <source>
        <strain evidence="3">HR1</strain>
    </source>
</reference>
<accession>A0A2Z6RZ01</accession>
<evidence type="ECO:0000259" key="1">
    <source>
        <dbReference type="Pfam" id="PF24209"/>
    </source>
</evidence>
<comment type="caution">
    <text evidence="2">The sequence shown here is derived from an EMBL/GenBank/DDBJ whole genome shotgun (WGS) entry which is preliminary data.</text>
</comment>
<dbReference type="STRING" id="94130.A0A2Z6RZ01"/>
<dbReference type="EMBL" id="BLAL01000004">
    <property type="protein sequence ID" value="GES72708.1"/>
    <property type="molecule type" value="Genomic_DNA"/>
</dbReference>
<sequence length="659" mass="77248">MSSTLIEIIGEKLNLKKLNLKDSLSDIRNNGNFIDDTLIFLKKTNNEYAEIERKEEKTYRLEEIITVKDNQNILYLMRKPDWNIFNDKYKLDYGRTMSFDGTKKANKRAFKMNDCELTKISDNGFKRDYLEFESKKDWMEKTNLFFSSDVNVKHFAELGFSVESSHIENLNNEIKSSYEYIEFGKIILKFSEHLTPTEEFINAVKYANLDDPEEYRKITEEYGHFIPSEVVLGGRAYFKDIKVSSEISSNGNVGNTLNIGALSSKFKVGHKYSNSEDKSKFYSFNHMRLLGGSHPEGEKFDEKAWIESLIDHKNWDCIEFRDPINIFQLLPEDLRKKNPEKGGKKILYTCIKECDYYLNEPGRYRDFELKLPRKILDVILNKKADCDIFATVIDTKNSKNVFITCQILKPKVLGEEKLGKPRIIIHGVQKNFQPRKLKLKIKIMVVGIDLDFMFNPTVDTKVQMVENTYDPQNEQNYCDLYSMKFNSESDLISGNIPFFGIPILRNFNISNDSLVIGHKFCKTQLDKEYEIRTFSYCLKKNQYVNLPEFTFHTLIILNDTAPNAYELLSFKFNKLKKPFIDLKEESTNPKYTSLYLSSNENNYKPLFLKQKFKKIKIEYVDCKCDKTCSFCKNKTFKLSNKVECIVYDYKNHDDKVLCR</sequence>
<dbReference type="Proteomes" id="UP000247702">
    <property type="component" value="Unassembled WGS sequence"/>
</dbReference>
<evidence type="ECO:0000313" key="3">
    <source>
        <dbReference type="EMBL" id="GES72708.1"/>
    </source>
</evidence>
<dbReference type="EMBL" id="BEXD01003669">
    <property type="protein sequence ID" value="GBC01732.1"/>
    <property type="molecule type" value="Genomic_DNA"/>
</dbReference>
<feature type="domain" description="DUF7431" evidence="1">
    <location>
        <begin position="346"/>
        <end position="628"/>
    </location>
</feature>
<dbReference type="Proteomes" id="UP000615446">
    <property type="component" value="Unassembled WGS sequence"/>
</dbReference>
<dbReference type="InterPro" id="IPR055854">
    <property type="entry name" value="DUF7431"/>
</dbReference>
<reference evidence="2 4" key="1">
    <citation type="submission" date="2017-11" db="EMBL/GenBank/DDBJ databases">
        <title>The genome of Rhizophagus clarus HR1 reveals common genetic basis of auxotrophy among arbuscular mycorrhizal fungi.</title>
        <authorList>
            <person name="Kobayashi Y."/>
        </authorList>
    </citation>
    <scope>NUCLEOTIDE SEQUENCE [LARGE SCALE GENOMIC DNA]</scope>
    <source>
        <strain evidence="2 4">HR1</strain>
    </source>
</reference>
<keyword evidence="4" id="KW-1185">Reference proteome</keyword>
<protein>
    <recommendedName>
        <fullName evidence="1">DUF7431 domain-containing protein</fullName>
    </recommendedName>
</protein>
<name>A0A2Z6RZ01_9GLOM</name>
<evidence type="ECO:0000313" key="2">
    <source>
        <dbReference type="EMBL" id="GBC01732.1"/>
    </source>
</evidence>
<dbReference type="OrthoDB" id="2321712at2759"/>